<sequence>MFVECLSAFGCSSVVSNSMVNMNGKYNVRSELLARCIGTGRLKGDVRSDFIGFNGSKQVGYVLLTLFLTKVTNSDLLSHYRIFNRFLHYERKVMDIYNSLSDIEVDCICQEVMAIYEYTQRCCNEKKITTIQLGRKLNGRYADTIAELKETAKMRGEDVISFEMDILNSFNDADEYHGHVKLELDIPASDILYCHDFIDSKHVNSWLVEPHEWVVINRSLNGIVTVPVSSIKILY</sequence>
<dbReference type="AlphaFoldDB" id="A0A376KLR8"/>
<gene>
    <name evidence="1" type="ORF">NCTC10418_01364</name>
</gene>
<dbReference type="EMBL" id="UFZQ01000001">
    <property type="protein sequence ID" value="STE83704.1"/>
    <property type="molecule type" value="Genomic_DNA"/>
</dbReference>
<protein>
    <submittedName>
        <fullName evidence="1">Uncharacterized protein</fullName>
    </submittedName>
</protein>
<accession>A0A376KLR8</accession>
<evidence type="ECO:0000313" key="2">
    <source>
        <dbReference type="Proteomes" id="UP000255460"/>
    </source>
</evidence>
<name>A0A376KLR8_ECOLX</name>
<evidence type="ECO:0000313" key="1">
    <source>
        <dbReference type="EMBL" id="STE83704.1"/>
    </source>
</evidence>
<reference evidence="1 2" key="1">
    <citation type="submission" date="2018-06" db="EMBL/GenBank/DDBJ databases">
        <authorList>
            <consortium name="Pathogen Informatics"/>
            <person name="Doyle S."/>
        </authorList>
    </citation>
    <scope>NUCLEOTIDE SEQUENCE [LARGE SCALE GENOMIC DNA]</scope>
    <source>
        <strain evidence="1 2">NCTC10418</strain>
    </source>
</reference>
<dbReference type="Proteomes" id="UP000255460">
    <property type="component" value="Unassembled WGS sequence"/>
</dbReference>
<proteinExistence type="predicted"/>
<organism evidence="1 2">
    <name type="scientific">Escherichia coli</name>
    <dbReference type="NCBI Taxonomy" id="562"/>
    <lineage>
        <taxon>Bacteria</taxon>
        <taxon>Pseudomonadati</taxon>
        <taxon>Pseudomonadota</taxon>
        <taxon>Gammaproteobacteria</taxon>
        <taxon>Enterobacterales</taxon>
        <taxon>Enterobacteriaceae</taxon>
        <taxon>Escherichia</taxon>
    </lineage>
</organism>